<dbReference type="Gene3D" id="3.30.200.20">
    <property type="entry name" value="Phosphorylase Kinase, domain 1"/>
    <property type="match status" value="1"/>
</dbReference>
<reference evidence="1 2" key="2">
    <citation type="submission" date="2018-11" db="EMBL/GenBank/DDBJ databases">
        <authorList>
            <consortium name="Pathogen Informatics"/>
        </authorList>
    </citation>
    <scope>NUCLEOTIDE SEQUENCE [LARGE SCALE GENOMIC DNA]</scope>
</reference>
<keyword evidence="2" id="KW-1185">Reference proteome</keyword>
<gene>
    <name evidence="1" type="ORF">HNAJ_LOCUS6239</name>
</gene>
<dbReference type="STRING" id="102285.A0A0R3TGQ2"/>
<dbReference type="EMBL" id="UZAE01006432">
    <property type="protein sequence ID" value="VDO02099.1"/>
    <property type="molecule type" value="Genomic_DNA"/>
</dbReference>
<reference evidence="3" key="1">
    <citation type="submission" date="2017-02" db="UniProtKB">
        <authorList>
            <consortium name="WormBaseParasite"/>
        </authorList>
    </citation>
    <scope>IDENTIFICATION</scope>
</reference>
<dbReference type="Proteomes" id="UP000278807">
    <property type="component" value="Unassembled WGS sequence"/>
</dbReference>
<organism evidence="3">
    <name type="scientific">Rodentolepis nana</name>
    <name type="common">Dwarf tapeworm</name>
    <name type="synonym">Hymenolepis nana</name>
    <dbReference type="NCBI Taxonomy" id="102285"/>
    <lineage>
        <taxon>Eukaryota</taxon>
        <taxon>Metazoa</taxon>
        <taxon>Spiralia</taxon>
        <taxon>Lophotrochozoa</taxon>
        <taxon>Platyhelminthes</taxon>
        <taxon>Cestoda</taxon>
        <taxon>Eucestoda</taxon>
        <taxon>Cyclophyllidea</taxon>
        <taxon>Hymenolepididae</taxon>
        <taxon>Rodentolepis</taxon>
    </lineage>
</organism>
<evidence type="ECO:0000313" key="1">
    <source>
        <dbReference type="EMBL" id="VDO02099.1"/>
    </source>
</evidence>
<sequence>MHLGSCGSSCPNHCLHHPPHKEEIFILPSLHFFNFRRLIDSEWNSPNPEYWHVYEVDDWEMQLEDIDALNFRHPLGKGNFGMVYRGLVKTLRTPAHCFYTDPSNIAAAIKVPKKACLF</sequence>
<dbReference type="WBParaSite" id="HNAJ_0000624301-mRNA-1">
    <property type="protein sequence ID" value="HNAJ_0000624301-mRNA-1"/>
    <property type="gene ID" value="HNAJ_0000624301"/>
</dbReference>
<accession>A0A0R3TGQ2</accession>
<protein>
    <submittedName>
        <fullName evidence="3">Protein kinase domain-containing protein</fullName>
    </submittedName>
</protein>
<dbReference type="OrthoDB" id="5809444at2759"/>
<dbReference type="AlphaFoldDB" id="A0A0R3TGQ2"/>
<evidence type="ECO:0000313" key="3">
    <source>
        <dbReference type="WBParaSite" id="HNAJ_0000624301-mRNA-1"/>
    </source>
</evidence>
<name>A0A0R3TGQ2_RODNA</name>
<proteinExistence type="predicted"/>
<evidence type="ECO:0000313" key="2">
    <source>
        <dbReference type="Proteomes" id="UP000278807"/>
    </source>
</evidence>